<dbReference type="OrthoDB" id="6351423at2759"/>
<dbReference type="GO" id="GO:0000800">
    <property type="term" value="C:lateral element"/>
    <property type="evidence" value="ECO:0007669"/>
    <property type="project" value="TreeGrafter"/>
</dbReference>
<keyword evidence="4" id="KW-1185">Reference proteome</keyword>
<dbReference type="GO" id="GO:0048477">
    <property type="term" value="P:oogenesis"/>
    <property type="evidence" value="ECO:0007669"/>
    <property type="project" value="TreeGrafter"/>
</dbReference>
<dbReference type="GO" id="GO:0007283">
    <property type="term" value="P:spermatogenesis"/>
    <property type="evidence" value="ECO:0007669"/>
    <property type="project" value="TreeGrafter"/>
</dbReference>
<evidence type="ECO:0000313" key="3">
    <source>
        <dbReference type="EMBL" id="CAE1255872.1"/>
    </source>
</evidence>
<dbReference type="InterPro" id="IPR025888">
    <property type="entry name" value="MEI4"/>
</dbReference>
<evidence type="ECO:0000313" key="4">
    <source>
        <dbReference type="Proteomes" id="UP000597762"/>
    </source>
</evidence>
<reference evidence="3" key="1">
    <citation type="submission" date="2021-01" db="EMBL/GenBank/DDBJ databases">
        <authorList>
            <person name="Li R."/>
            <person name="Bekaert M."/>
        </authorList>
    </citation>
    <scope>NUCLEOTIDE SEQUENCE</scope>
    <source>
        <strain evidence="3">Farmed</strain>
    </source>
</reference>
<dbReference type="PANTHER" id="PTHR28575:SF1">
    <property type="entry name" value="MEIOSIS-SPECIFIC PROTEIN MEI4"/>
    <property type="match status" value="1"/>
</dbReference>
<dbReference type="GO" id="GO:0007129">
    <property type="term" value="P:homologous chromosome pairing at meiosis"/>
    <property type="evidence" value="ECO:0007669"/>
    <property type="project" value="TreeGrafter"/>
</dbReference>
<dbReference type="PANTHER" id="PTHR28575">
    <property type="entry name" value="MEIOSIS-SPECIFIC PROTEIN MEI4"/>
    <property type="match status" value="1"/>
</dbReference>
<keyword evidence="1" id="KW-0469">Meiosis</keyword>
<organism evidence="3 4">
    <name type="scientific">Acanthosepion pharaonis</name>
    <name type="common">Pharaoh cuttlefish</name>
    <name type="synonym">Sepia pharaonis</name>
    <dbReference type="NCBI Taxonomy" id="158019"/>
    <lineage>
        <taxon>Eukaryota</taxon>
        <taxon>Metazoa</taxon>
        <taxon>Spiralia</taxon>
        <taxon>Lophotrochozoa</taxon>
        <taxon>Mollusca</taxon>
        <taxon>Cephalopoda</taxon>
        <taxon>Coleoidea</taxon>
        <taxon>Decapodiformes</taxon>
        <taxon>Sepiida</taxon>
        <taxon>Sepiina</taxon>
        <taxon>Sepiidae</taxon>
        <taxon>Acanthosepion</taxon>
    </lineage>
</organism>
<dbReference type="Proteomes" id="UP000597762">
    <property type="component" value="Unassembled WGS sequence"/>
</dbReference>
<evidence type="ECO:0000256" key="2">
    <source>
        <dbReference type="ARBA" id="ARBA00093453"/>
    </source>
</evidence>
<evidence type="ECO:0000256" key="1">
    <source>
        <dbReference type="ARBA" id="ARBA00023254"/>
    </source>
</evidence>
<sequence>MKINRLEQSYMNMAKLSVAIAILKNKPAAQSASDYTKSLASSNLEQMLQWEDKCQELEKLQQDTQLQCVAIASCSVNQSNTYTDSSVFLTPPCSGQPTENYTAFHTNFLQCTYHLKSSLALLQEPKLMDKADHLPILKTIENSLHFLLADPTRINIPSVKHSVNNIIEISKNVPLNSNFSLQLVNTMHQFFQSFMKDILLNDSIEPVQKYDHIHLVCQFVHSPTLQKTLFDTLLKFTSQFSTYLQELCIGLQQTLDPIYFENNYYVMSCLAECFMKAAQQPADLKTFLSLKLGDKIRTTLENCLSQVVDTYPIFAHSVWYLLALLDSIKSDHSQKPS</sequence>
<accession>A0A812CAD3</accession>
<gene>
    <name evidence="3" type="ORF">SPHA_29854</name>
</gene>
<comment type="caution">
    <text evidence="3">The sequence shown here is derived from an EMBL/GenBank/DDBJ whole genome shotgun (WGS) entry which is preliminary data.</text>
</comment>
<protein>
    <submittedName>
        <fullName evidence="3">Uncharacterized protein</fullName>
    </submittedName>
</protein>
<dbReference type="GO" id="GO:0042138">
    <property type="term" value="P:meiotic DNA double-strand break formation"/>
    <property type="evidence" value="ECO:0007669"/>
    <property type="project" value="InterPro"/>
</dbReference>
<dbReference type="GO" id="GO:0006310">
    <property type="term" value="P:DNA recombination"/>
    <property type="evidence" value="ECO:0007669"/>
    <property type="project" value="InterPro"/>
</dbReference>
<dbReference type="EMBL" id="CAHIKZ030001198">
    <property type="protein sequence ID" value="CAE1255872.1"/>
    <property type="molecule type" value="Genomic_DNA"/>
</dbReference>
<name>A0A812CAD3_ACAPH</name>
<dbReference type="AlphaFoldDB" id="A0A812CAD3"/>
<proteinExistence type="inferred from homology"/>
<comment type="similarity">
    <text evidence="2">Belongs to the MEI4L family.</text>
</comment>